<evidence type="ECO:0000313" key="16">
    <source>
        <dbReference type="Proteomes" id="UP001152795"/>
    </source>
</evidence>
<dbReference type="InterPro" id="IPR013049">
    <property type="entry name" value="Spo11/TopoVI_A_N"/>
</dbReference>
<comment type="subcellular location">
    <subcellularLocation>
        <location evidence="3">Nucleus</location>
    </subcellularLocation>
</comment>
<dbReference type="EC" id="5.6.2.2" evidence="5"/>
<dbReference type="GO" id="GO:0042138">
    <property type="term" value="P:meiotic DNA double-strand break formation"/>
    <property type="evidence" value="ECO:0007669"/>
    <property type="project" value="InterPro"/>
</dbReference>
<keyword evidence="9 12" id="KW-0238">DNA-binding</keyword>
<dbReference type="Pfam" id="PF21180">
    <property type="entry name" value="TOP6A-Spo11_Toprim"/>
    <property type="match status" value="1"/>
</dbReference>
<evidence type="ECO:0000256" key="10">
    <source>
        <dbReference type="ARBA" id="ARBA00023235"/>
    </source>
</evidence>
<evidence type="ECO:0000256" key="11">
    <source>
        <dbReference type="ARBA" id="ARBA00023242"/>
    </source>
</evidence>
<dbReference type="GO" id="GO:0005524">
    <property type="term" value="F:ATP binding"/>
    <property type="evidence" value="ECO:0007669"/>
    <property type="project" value="InterPro"/>
</dbReference>
<accession>A0A7D9M4Q7</accession>
<proteinExistence type="inferred from homology"/>
<dbReference type="Gene3D" id="3.40.1360.10">
    <property type="match status" value="1"/>
</dbReference>
<name>A0A7D9M4Q7_PARCT</name>
<evidence type="ECO:0000256" key="8">
    <source>
        <dbReference type="ARBA" id="ARBA00023029"/>
    </source>
</evidence>
<dbReference type="InterPro" id="IPR036078">
    <property type="entry name" value="Spo11/TopoVI_A_sf"/>
</dbReference>
<evidence type="ECO:0000256" key="12">
    <source>
        <dbReference type="PROSITE-ProRule" id="PRU01385"/>
    </source>
</evidence>
<comment type="cofactor">
    <cofactor evidence="2">
        <name>Mg(2+)</name>
        <dbReference type="ChEBI" id="CHEBI:18420"/>
    </cofactor>
</comment>
<comment type="similarity">
    <text evidence="4 12">Belongs to the TOP6A family.</text>
</comment>
<dbReference type="Proteomes" id="UP001152795">
    <property type="component" value="Unassembled WGS sequence"/>
</dbReference>
<dbReference type="PRINTS" id="PR01551">
    <property type="entry name" value="SPO11HOMOLOG"/>
</dbReference>
<dbReference type="GO" id="GO:0003677">
    <property type="term" value="F:DNA binding"/>
    <property type="evidence" value="ECO:0007669"/>
    <property type="project" value="UniProtKB-UniRule"/>
</dbReference>
<keyword evidence="16" id="KW-1185">Reference proteome</keyword>
<keyword evidence="7" id="KW-0460">Magnesium</keyword>
<dbReference type="GO" id="GO:0046872">
    <property type="term" value="F:metal ion binding"/>
    <property type="evidence" value="ECO:0007669"/>
    <property type="project" value="UniProtKB-KW"/>
</dbReference>
<keyword evidence="11" id="KW-0539">Nucleus</keyword>
<dbReference type="GO" id="GO:0007131">
    <property type="term" value="P:reciprocal meiotic recombination"/>
    <property type="evidence" value="ECO:0007669"/>
    <property type="project" value="TreeGrafter"/>
</dbReference>
<dbReference type="PROSITE" id="PS52041">
    <property type="entry name" value="TOPO_IIB"/>
    <property type="match status" value="1"/>
</dbReference>
<evidence type="ECO:0000256" key="6">
    <source>
        <dbReference type="ARBA" id="ARBA00022723"/>
    </source>
</evidence>
<dbReference type="FunFam" id="3.40.1360.10:FF:000003">
    <property type="entry name" value="DNA topoisomerase 6 subunit A"/>
    <property type="match status" value="1"/>
</dbReference>
<comment type="catalytic activity">
    <reaction evidence="1 12">
        <text>ATP-dependent breakage, passage and rejoining of double-stranded DNA.</text>
        <dbReference type="EC" id="5.6.2.2"/>
    </reaction>
</comment>
<dbReference type="SUPFAM" id="SSF56726">
    <property type="entry name" value="DNA topoisomerase IV, alpha subunit"/>
    <property type="match status" value="1"/>
</dbReference>
<dbReference type="GO" id="GO:0000228">
    <property type="term" value="C:nuclear chromosome"/>
    <property type="evidence" value="ECO:0007669"/>
    <property type="project" value="TreeGrafter"/>
</dbReference>
<comment type="caution">
    <text evidence="15">The sequence shown here is derived from an EMBL/GenBank/DDBJ whole genome shotgun (WGS) entry which is preliminary data.</text>
</comment>
<feature type="active site" description="O-(5'-phospho-DNA)-tyrosine intermediate" evidence="12">
    <location>
        <position position="141"/>
    </location>
</feature>
<keyword evidence="10 12" id="KW-0413">Isomerase</keyword>
<dbReference type="PANTHER" id="PTHR10848:SF0">
    <property type="entry name" value="MEIOTIC RECOMBINATION PROTEIN SPO11"/>
    <property type="match status" value="1"/>
</dbReference>
<dbReference type="Gene3D" id="1.10.10.10">
    <property type="entry name" value="Winged helix-like DNA-binding domain superfamily/Winged helix DNA-binding domain"/>
    <property type="match status" value="1"/>
</dbReference>
<dbReference type="EMBL" id="CACRXK020032441">
    <property type="protein sequence ID" value="CAB4043462.1"/>
    <property type="molecule type" value="Genomic_DNA"/>
</dbReference>
<dbReference type="GO" id="GO:0003918">
    <property type="term" value="F:DNA topoisomerase type II (double strand cut, ATP-hydrolyzing) activity"/>
    <property type="evidence" value="ECO:0007669"/>
    <property type="project" value="UniProtKB-UniRule"/>
</dbReference>
<evidence type="ECO:0000313" key="15">
    <source>
        <dbReference type="EMBL" id="CAB4043462.1"/>
    </source>
</evidence>
<dbReference type="GO" id="GO:0000706">
    <property type="term" value="P:meiotic DNA double-strand break processing"/>
    <property type="evidence" value="ECO:0007669"/>
    <property type="project" value="TreeGrafter"/>
</dbReference>
<dbReference type="PANTHER" id="PTHR10848">
    <property type="entry name" value="MEIOTIC RECOMBINATION PROTEIN SPO11"/>
    <property type="match status" value="1"/>
</dbReference>
<organism evidence="15 16">
    <name type="scientific">Paramuricea clavata</name>
    <name type="common">Red gorgonian</name>
    <name type="synonym">Violescent sea-whip</name>
    <dbReference type="NCBI Taxonomy" id="317549"/>
    <lineage>
        <taxon>Eukaryota</taxon>
        <taxon>Metazoa</taxon>
        <taxon>Cnidaria</taxon>
        <taxon>Anthozoa</taxon>
        <taxon>Octocorallia</taxon>
        <taxon>Malacalcyonacea</taxon>
        <taxon>Plexauridae</taxon>
        <taxon>Paramuricea</taxon>
    </lineage>
</organism>
<dbReference type="InterPro" id="IPR034136">
    <property type="entry name" value="TOPRIM_Topo6A/Spo11"/>
</dbReference>
<gene>
    <name evidence="15" type="ORF">PACLA_8A017238</name>
</gene>
<evidence type="ECO:0000259" key="14">
    <source>
        <dbReference type="Pfam" id="PF21180"/>
    </source>
</evidence>
<keyword evidence="6" id="KW-0479">Metal-binding</keyword>
<dbReference type="InterPro" id="IPR013048">
    <property type="entry name" value="Meiotic_Spo11"/>
</dbReference>
<dbReference type="InterPro" id="IPR002815">
    <property type="entry name" value="Spo11/TopoVI_A"/>
</dbReference>
<dbReference type="PRINTS" id="PR01550">
    <property type="entry name" value="TOP6AFAMILY"/>
</dbReference>
<keyword evidence="8 12" id="KW-0799">Topoisomerase</keyword>
<evidence type="ECO:0000256" key="9">
    <source>
        <dbReference type="ARBA" id="ARBA00023125"/>
    </source>
</evidence>
<evidence type="ECO:0000256" key="4">
    <source>
        <dbReference type="ARBA" id="ARBA00006559"/>
    </source>
</evidence>
<dbReference type="Pfam" id="PF04406">
    <property type="entry name" value="TP6A_N"/>
    <property type="match status" value="1"/>
</dbReference>
<dbReference type="AlphaFoldDB" id="A0A7D9M4Q7"/>
<evidence type="ECO:0000256" key="2">
    <source>
        <dbReference type="ARBA" id="ARBA00001946"/>
    </source>
</evidence>
<dbReference type="InterPro" id="IPR036388">
    <property type="entry name" value="WH-like_DNA-bd_sf"/>
</dbReference>
<evidence type="ECO:0000256" key="7">
    <source>
        <dbReference type="ARBA" id="ARBA00022842"/>
    </source>
</evidence>
<feature type="domain" description="Spo11/DNA topoisomerase VI subunit A N-terminal" evidence="13">
    <location>
        <begin position="113"/>
        <end position="173"/>
    </location>
</feature>
<evidence type="ECO:0000259" key="13">
    <source>
        <dbReference type="Pfam" id="PF04406"/>
    </source>
</evidence>
<evidence type="ECO:0000256" key="3">
    <source>
        <dbReference type="ARBA" id="ARBA00004123"/>
    </source>
</evidence>
<dbReference type="CDD" id="cd00223">
    <property type="entry name" value="TOPRIM_TopoIIB_SPO"/>
    <property type="match status" value="1"/>
</dbReference>
<evidence type="ECO:0000256" key="5">
    <source>
        <dbReference type="ARBA" id="ARBA00012895"/>
    </source>
</evidence>
<feature type="domain" description="Topoisomerase 6 subunit A/Spo11 TOPRIM" evidence="14">
    <location>
        <begin position="223"/>
        <end position="393"/>
    </location>
</feature>
<evidence type="ECO:0000256" key="1">
    <source>
        <dbReference type="ARBA" id="ARBA00000185"/>
    </source>
</evidence>
<protein>
    <recommendedName>
        <fullName evidence="5">DNA topoisomerase (ATP-hydrolyzing)</fullName>
        <ecNumber evidence="5">5.6.2.2</ecNumber>
    </recommendedName>
</protein>
<sequence>MAAAKCEGNSFWDEIEHLTTILRRENRTKQISRLGGERNPPCKDTSRPEVIKKIEFFIEGLLIKLGQNNLPDIQFKNRCSWANVTFEEDVGVGMNKNASETSVKLNASYSVQKYAITLKILRIAYGLLQENVYSTKRDIFYNDVPFFGSQTIVDRAVDDISCMFDVPRHSLHILACSKGYVSGQLSFREHDGNFINCSGNPNGIVIPSHVHGIYDICSDAKAILVVEKDATYQRLLDDNILEKLKPIIMITGKGFPDLNTRLLVKRLWENLEIPVLALVDADPHGVEIMCVYRFGSMSQSYDADNLTVSCMRWIGVLPSDLERLSIDQEAQIPLTEQDRRKISYLLDRPYLKAHGSMQQELLVMLNTGYKAEMQALSGISTGFLTDVFLPIKIKHGKWI</sequence>
<dbReference type="OrthoDB" id="5377392at2759"/>
<reference evidence="15" key="1">
    <citation type="submission" date="2020-04" db="EMBL/GenBank/DDBJ databases">
        <authorList>
            <person name="Alioto T."/>
            <person name="Alioto T."/>
            <person name="Gomez Garrido J."/>
        </authorList>
    </citation>
    <scope>NUCLEOTIDE SEQUENCE</scope>
    <source>
        <strain evidence="15">A484AB</strain>
    </source>
</reference>